<name>A0A9W9JXZ6_9EURO</name>
<comment type="caution">
    <text evidence="2">The sequence shown here is derived from an EMBL/GenBank/DDBJ whole genome shotgun (WGS) entry which is preliminary data.</text>
</comment>
<reference evidence="2" key="2">
    <citation type="journal article" date="2023" name="IMA Fungus">
        <title>Comparative genomic study of the Penicillium genus elucidates a diverse pangenome and 15 lateral gene transfer events.</title>
        <authorList>
            <person name="Petersen C."/>
            <person name="Sorensen T."/>
            <person name="Nielsen M.R."/>
            <person name="Sondergaard T.E."/>
            <person name="Sorensen J.L."/>
            <person name="Fitzpatrick D.A."/>
            <person name="Frisvad J.C."/>
            <person name="Nielsen K.L."/>
        </authorList>
    </citation>
    <scope>NUCLEOTIDE SEQUENCE</scope>
    <source>
        <strain evidence="2">IBT 30761</strain>
    </source>
</reference>
<sequence>MVMKGAGHWSASLPSIPFIPPDVHAISISGRLAIGSTFFVEALFRNASDQVDTHCKLTILLWSSTISSSSQGTRDGDGNNPERLIPQSDGEILRALSCFCEIQCAFTRDKIVSLYERLKSTSDCLVDYGVEDYSVSSTEAPRLCSISDTNSSSSTFQYINPSLLSLDKDARGCGTRTSFPTPGSHRSPAPILPSTREPLNRTPSSGLDREASGAFRGQDPSHAATTAGGDFDSALRELEDMELGHSRPCDRTHSPDSPTQSSLGRNESSASETADASEDGASTGQLQTPAPTFDSVEGTGQDPSHRLAPNTPVGTANVEDAHRESPNAASDDNCPQTPEASAGSSGWSRGASRAEAAEANQTSKSYPSGRWPLKNQPTVEDAPDESERSAEDLSDDSDDPAMKAFLDDAHRFLDTSVDHENRPSSPNTNGPALASCRPESDKQHALPTNGKVARPQTCSEGASRNIRRLAFAIAWVKQRQPFPTGLKIGGKVVSLGILSYPTLCQIKKTKLKEKPTRSSGLDLAEFMEKYTKIWKSTGFWSSPSLDPSNYNTSAGGKGHAIWRYVEAMQAEGEMHYLKSRFADIMLYLEYVDEFNRQKRAGHPGQTAKTRPTDTICGTGPLPKATAKKARMSFHEHKLVGERWWWSGCFLGRGFILLCSQETQQNVWSP</sequence>
<feature type="compositionally biased region" description="Polar residues" evidence="1">
    <location>
        <begin position="255"/>
        <end position="266"/>
    </location>
</feature>
<evidence type="ECO:0000256" key="1">
    <source>
        <dbReference type="SAM" id="MobiDB-lite"/>
    </source>
</evidence>
<dbReference type="Proteomes" id="UP001149074">
    <property type="component" value="Unassembled WGS sequence"/>
</dbReference>
<reference evidence="2" key="1">
    <citation type="submission" date="2022-11" db="EMBL/GenBank/DDBJ databases">
        <authorList>
            <person name="Petersen C."/>
        </authorList>
    </citation>
    <scope>NUCLEOTIDE SEQUENCE</scope>
    <source>
        <strain evidence="2">IBT 30761</strain>
    </source>
</reference>
<dbReference type="EMBL" id="JAPQKI010000010">
    <property type="protein sequence ID" value="KAJ5085708.1"/>
    <property type="molecule type" value="Genomic_DNA"/>
</dbReference>
<accession>A0A9W9JXZ6</accession>
<feature type="compositionally biased region" description="Polar residues" evidence="1">
    <location>
        <begin position="327"/>
        <end position="338"/>
    </location>
</feature>
<feature type="compositionally biased region" description="Low complexity" evidence="1">
    <location>
        <begin position="339"/>
        <end position="359"/>
    </location>
</feature>
<feature type="compositionally biased region" description="Basic and acidic residues" evidence="1">
    <location>
        <begin position="245"/>
        <end position="254"/>
    </location>
</feature>
<dbReference type="OrthoDB" id="4280571at2759"/>
<evidence type="ECO:0000313" key="2">
    <source>
        <dbReference type="EMBL" id="KAJ5085708.1"/>
    </source>
</evidence>
<feature type="region of interest" description="Disordered" evidence="1">
    <location>
        <begin position="169"/>
        <end position="228"/>
    </location>
</feature>
<evidence type="ECO:0000313" key="3">
    <source>
        <dbReference type="Proteomes" id="UP001149074"/>
    </source>
</evidence>
<dbReference type="GeneID" id="81361949"/>
<organism evidence="2 3">
    <name type="scientific">Penicillium argentinense</name>
    <dbReference type="NCBI Taxonomy" id="1131581"/>
    <lineage>
        <taxon>Eukaryota</taxon>
        <taxon>Fungi</taxon>
        <taxon>Dikarya</taxon>
        <taxon>Ascomycota</taxon>
        <taxon>Pezizomycotina</taxon>
        <taxon>Eurotiomycetes</taxon>
        <taxon>Eurotiomycetidae</taxon>
        <taxon>Eurotiales</taxon>
        <taxon>Aspergillaceae</taxon>
        <taxon>Penicillium</taxon>
    </lineage>
</organism>
<keyword evidence="3" id="KW-1185">Reference proteome</keyword>
<feature type="region of interest" description="Disordered" evidence="1">
    <location>
        <begin position="600"/>
        <end position="620"/>
    </location>
</feature>
<feature type="region of interest" description="Disordered" evidence="1">
    <location>
        <begin position="245"/>
        <end position="401"/>
    </location>
</feature>
<proteinExistence type="predicted"/>
<protein>
    <submittedName>
        <fullName evidence="2">Uncharacterized protein</fullName>
    </submittedName>
</protein>
<dbReference type="RefSeq" id="XP_056470386.1">
    <property type="nucleotide sequence ID" value="XM_056622970.1"/>
</dbReference>
<feature type="compositionally biased region" description="Low complexity" evidence="1">
    <location>
        <begin position="267"/>
        <end position="282"/>
    </location>
</feature>
<dbReference type="AlphaFoldDB" id="A0A9W9JXZ6"/>
<feature type="region of interest" description="Disordered" evidence="1">
    <location>
        <begin position="416"/>
        <end position="459"/>
    </location>
</feature>
<gene>
    <name evidence="2" type="ORF">N7532_010479</name>
</gene>